<accession>A0ABW7YWD2</accession>
<organism evidence="3 4">
    <name type="scientific">Nonomuraea typhae</name>
    <dbReference type="NCBI Taxonomy" id="2603600"/>
    <lineage>
        <taxon>Bacteria</taxon>
        <taxon>Bacillati</taxon>
        <taxon>Actinomycetota</taxon>
        <taxon>Actinomycetes</taxon>
        <taxon>Streptosporangiales</taxon>
        <taxon>Streptosporangiaceae</taxon>
        <taxon>Nonomuraea</taxon>
    </lineage>
</organism>
<dbReference type="InterPro" id="IPR051448">
    <property type="entry name" value="CdaR-like_regulators"/>
</dbReference>
<dbReference type="PANTHER" id="PTHR33744:SF7">
    <property type="entry name" value="PUCR FAMILY TRANSCRIPTIONAL REGULATOR"/>
    <property type="match status" value="1"/>
</dbReference>
<evidence type="ECO:0000259" key="1">
    <source>
        <dbReference type="Pfam" id="PF13556"/>
    </source>
</evidence>
<comment type="caution">
    <text evidence="3">The sequence shown here is derived from an EMBL/GenBank/DDBJ whole genome shotgun (WGS) entry which is preliminary data.</text>
</comment>
<sequence>MTGDKELTIGGEPVHRRLTHERARLAGVLVARLTAEVEQYRELPAGELAHDIVTVVEENLLALARALRDRAVPADPGGRVAETAIRGAEQGMPPGALVAAYHVAFAETWRALTARARPEDLPDVLACTELILAYTRRVTEVVTAAYFDERGRVSAEERDERHRLLSALLNGEHVDGLAPAYTVVCLTAGDGGALATRRKLHRIERELEAFAPGTLFDRLAGAALLPWSGPWERLHHLVVRLAEAARSPVTAAAAQAVPAEVPERLRQTREVLDVVGWFGRGPGLYRMSDVLLEYQLTRQTAASRELAALLDPLDAHPELLGTLEAHLRCGRSRRATARALHLHPNTVDYRLRRVAALTGLDPADDAHVQRVGAALAARMSRGG</sequence>
<dbReference type="EMBL" id="JBITGY010000006">
    <property type="protein sequence ID" value="MFI6500228.1"/>
    <property type="molecule type" value="Genomic_DNA"/>
</dbReference>
<reference evidence="3 4" key="1">
    <citation type="submission" date="2024-10" db="EMBL/GenBank/DDBJ databases">
        <title>The Natural Products Discovery Center: Release of the First 8490 Sequenced Strains for Exploring Actinobacteria Biosynthetic Diversity.</title>
        <authorList>
            <person name="Kalkreuter E."/>
            <person name="Kautsar S.A."/>
            <person name="Yang D."/>
            <person name="Bader C.D."/>
            <person name="Teijaro C.N."/>
            <person name="Fluegel L."/>
            <person name="Davis C.M."/>
            <person name="Simpson J.R."/>
            <person name="Lauterbach L."/>
            <person name="Steele A.D."/>
            <person name="Gui C."/>
            <person name="Meng S."/>
            <person name="Li G."/>
            <person name="Viehrig K."/>
            <person name="Ye F."/>
            <person name="Su P."/>
            <person name="Kiefer A.F."/>
            <person name="Nichols A."/>
            <person name="Cepeda A.J."/>
            <person name="Yan W."/>
            <person name="Fan B."/>
            <person name="Jiang Y."/>
            <person name="Adhikari A."/>
            <person name="Zheng C.-J."/>
            <person name="Schuster L."/>
            <person name="Cowan T.M."/>
            <person name="Smanski M.J."/>
            <person name="Chevrette M.G."/>
            <person name="De Carvalho L.P.S."/>
            <person name="Shen B."/>
        </authorList>
    </citation>
    <scope>NUCLEOTIDE SEQUENCE [LARGE SCALE GENOMIC DNA]</scope>
    <source>
        <strain evidence="3 4">NPDC050545</strain>
    </source>
</reference>
<dbReference type="Pfam" id="PF13556">
    <property type="entry name" value="HTH_30"/>
    <property type="match status" value="1"/>
</dbReference>
<dbReference type="Proteomes" id="UP001612741">
    <property type="component" value="Unassembled WGS sequence"/>
</dbReference>
<name>A0ABW7YWD2_9ACTN</name>
<dbReference type="Gene3D" id="1.10.10.2840">
    <property type="entry name" value="PucR C-terminal helix-turn-helix domain"/>
    <property type="match status" value="1"/>
</dbReference>
<protein>
    <submittedName>
        <fullName evidence="3">PucR family transcriptional regulator</fullName>
    </submittedName>
</protein>
<feature type="domain" description="PucR C-terminal helix-turn-helix" evidence="1">
    <location>
        <begin position="319"/>
        <end position="377"/>
    </location>
</feature>
<proteinExistence type="predicted"/>
<dbReference type="RefSeq" id="WP_397083998.1">
    <property type="nucleotide sequence ID" value="NZ_JBITGY010000006.1"/>
</dbReference>
<evidence type="ECO:0000313" key="4">
    <source>
        <dbReference type="Proteomes" id="UP001612741"/>
    </source>
</evidence>
<dbReference type="InterPro" id="IPR025736">
    <property type="entry name" value="PucR_C-HTH_dom"/>
</dbReference>
<feature type="domain" description="RsbT co-antagonist protein RsbRD N-terminal" evidence="2">
    <location>
        <begin position="24"/>
        <end position="161"/>
    </location>
</feature>
<dbReference type="Pfam" id="PF14361">
    <property type="entry name" value="RsbRD_N"/>
    <property type="match status" value="1"/>
</dbReference>
<gene>
    <name evidence="3" type="ORF">ACIBG2_22790</name>
</gene>
<dbReference type="InterPro" id="IPR042070">
    <property type="entry name" value="PucR_C-HTH_sf"/>
</dbReference>
<dbReference type="PANTHER" id="PTHR33744">
    <property type="entry name" value="CARBOHYDRATE DIACID REGULATOR"/>
    <property type="match status" value="1"/>
</dbReference>
<keyword evidence="4" id="KW-1185">Reference proteome</keyword>
<evidence type="ECO:0000313" key="3">
    <source>
        <dbReference type="EMBL" id="MFI6500228.1"/>
    </source>
</evidence>
<dbReference type="InterPro" id="IPR025751">
    <property type="entry name" value="RsbRD_N_dom"/>
</dbReference>
<evidence type="ECO:0000259" key="2">
    <source>
        <dbReference type="Pfam" id="PF14361"/>
    </source>
</evidence>